<name>A0ABT0R7F3_9BACT</name>
<evidence type="ECO:0000313" key="1">
    <source>
        <dbReference type="EMBL" id="MCL6656845.1"/>
    </source>
</evidence>
<evidence type="ECO:0008006" key="3">
    <source>
        <dbReference type="Google" id="ProtNLM"/>
    </source>
</evidence>
<evidence type="ECO:0000313" key="2">
    <source>
        <dbReference type="Proteomes" id="UP001202031"/>
    </source>
</evidence>
<protein>
    <recommendedName>
        <fullName evidence="3">NlpC/P60 domain-containing protein</fullName>
    </recommendedName>
</protein>
<comment type="caution">
    <text evidence="1">The sequence shown here is derived from an EMBL/GenBank/DDBJ whole genome shotgun (WGS) entry which is preliminary data.</text>
</comment>
<reference evidence="1 2" key="1">
    <citation type="submission" date="2022-03" db="EMBL/GenBank/DDBJ databases">
        <title>Taxonomic description of new species and reclassification of some bacterial strains.</title>
        <authorList>
            <person name="Ndongo S."/>
        </authorList>
    </citation>
    <scope>NUCLEOTIDE SEQUENCE [LARGE SCALE GENOMIC DNA]</scope>
    <source>
        <strain evidence="1 2">Marseille-P6666</strain>
    </source>
</reference>
<accession>A0ABT0R7F3</accession>
<dbReference type="GeneID" id="84023377"/>
<dbReference type="SUPFAM" id="SSF54001">
    <property type="entry name" value="Cysteine proteinases"/>
    <property type="match status" value="1"/>
</dbReference>
<dbReference type="Gene3D" id="3.90.1720.10">
    <property type="entry name" value="endopeptidase domain like (from Nostoc punctiforme)"/>
    <property type="match status" value="1"/>
</dbReference>
<proteinExistence type="predicted"/>
<dbReference type="InterPro" id="IPR038765">
    <property type="entry name" value="Papain-like_cys_pep_sf"/>
</dbReference>
<dbReference type="Proteomes" id="UP001202031">
    <property type="component" value="Unassembled WGS sequence"/>
</dbReference>
<gene>
    <name evidence="1" type="ORF">M8N44_05865</name>
</gene>
<sequence length="243" mass="26252">MTNTLTLLTLSACLGACVPGAPEILPPASSVTRREALETSRAYTSMAWRGSPRNVRHGTDEDGIRIDTPDASAAGGHAGAWWRPGARSTGMPYKWGGFDTPRQFAERLKADAANGGAPAAAGDMGTPEKQAAGDAAVSRFAAGVDCSGFVSRCWRLSRPFSTRELPALSISLPSWDELKTGDILIAPGRHVLLFIRWEGAEKDRFLGSEAGPLPVWKCAERVFSRPMLENSGYRPMRYRGMRD</sequence>
<dbReference type="RefSeq" id="WP_146019270.1">
    <property type="nucleotide sequence ID" value="NZ_CP072027.1"/>
</dbReference>
<dbReference type="EMBL" id="JAMGSI010000001">
    <property type="protein sequence ID" value="MCL6656845.1"/>
    <property type="molecule type" value="Genomic_DNA"/>
</dbReference>
<organism evidence="1 2">
    <name type="scientific">Akkermansia massiliensis</name>
    <dbReference type="NCBI Taxonomy" id="2927224"/>
    <lineage>
        <taxon>Bacteria</taxon>
        <taxon>Pseudomonadati</taxon>
        <taxon>Verrucomicrobiota</taxon>
        <taxon>Verrucomicrobiia</taxon>
        <taxon>Verrucomicrobiales</taxon>
        <taxon>Akkermansiaceae</taxon>
        <taxon>Akkermansia</taxon>
    </lineage>
</organism>
<keyword evidence="2" id="KW-1185">Reference proteome</keyword>